<dbReference type="PIRSF" id="PIRSF006429">
    <property type="entry name" value="GOGAT_lg_2"/>
    <property type="match status" value="1"/>
</dbReference>
<protein>
    <submittedName>
        <fullName evidence="5">FMN-binding glutamate synthase family protein</fullName>
    </submittedName>
</protein>
<dbReference type="CDD" id="cd02808">
    <property type="entry name" value="GltS_FMN"/>
    <property type="match status" value="1"/>
</dbReference>
<dbReference type="STRING" id="1272.GCA_900014985_01834"/>
<reference evidence="5 6" key="1">
    <citation type="submission" date="2019-06" db="EMBL/GenBank/DDBJ databases">
        <title>Whole genome shotgun sequence of Kocuria varians NBRC 15358.</title>
        <authorList>
            <person name="Hosoyama A."/>
            <person name="Uohara A."/>
            <person name="Ohji S."/>
            <person name="Ichikawa N."/>
        </authorList>
    </citation>
    <scope>NUCLEOTIDE SEQUENCE [LARGE SCALE GENOMIC DNA]</scope>
    <source>
        <strain evidence="5 6">NBRC 15358</strain>
    </source>
</reference>
<comment type="similarity">
    <text evidence="1 2">Belongs to the glutamate synthase family.</text>
</comment>
<dbReference type="InterPro" id="IPR002932">
    <property type="entry name" value="Glu_synthdom"/>
</dbReference>
<dbReference type="Pfam" id="PF01645">
    <property type="entry name" value="Glu_synthase"/>
    <property type="match status" value="1"/>
</dbReference>
<comment type="caution">
    <text evidence="5">The sequence shown here is derived from an EMBL/GenBank/DDBJ whole genome shotgun (WGS) entry which is preliminary data.</text>
</comment>
<dbReference type="SUPFAM" id="SSF51395">
    <property type="entry name" value="FMN-linked oxidoreductases"/>
    <property type="match status" value="1"/>
</dbReference>
<dbReference type="OrthoDB" id="9758182at2"/>
<dbReference type="InterPro" id="IPR027283">
    <property type="entry name" value="YerD"/>
</dbReference>
<evidence type="ECO:0000256" key="1">
    <source>
        <dbReference type="ARBA" id="ARBA00009716"/>
    </source>
</evidence>
<dbReference type="Gene3D" id="3.20.20.70">
    <property type="entry name" value="Aldolase class I"/>
    <property type="match status" value="1"/>
</dbReference>
<dbReference type="EMBL" id="BJNW01000003">
    <property type="protein sequence ID" value="GEC98416.1"/>
    <property type="molecule type" value="Genomic_DNA"/>
</dbReference>
<name>A0A4Y4D1E4_KOCVA</name>
<dbReference type="PANTHER" id="PTHR43819">
    <property type="entry name" value="ARCHAEAL-TYPE GLUTAMATE SYNTHASE [NADPH]"/>
    <property type="match status" value="1"/>
</dbReference>
<keyword evidence="6" id="KW-1185">Reference proteome</keyword>
<evidence type="ECO:0000256" key="2">
    <source>
        <dbReference type="PIRNR" id="PIRNR006429"/>
    </source>
</evidence>
<dbReference type="RefSeq" id="WP_141268850.1">
    <property type="nucleotide sequence ID" value="NZ_BJNW01000003.1"/>
</dbReference>
<evidence type="ECO:0000256" key="3">
    <source>
        <dbReference type="SAM" id="MobiDB-lite"/>
    </source>
</evidence>
<evidence type="ECO:0000259" key="4">
    <source>
        <dbReference type="Pfam" id="PF01645"/>
    </source>
</evidence>
<evidence type="ECO:0000313" key="6">
    <source>
        <dbReference type="Proteomes" id="UP000315730"/>
    </source>
</evidence>
<evidence type="ECO:0000313" key="5">
    <source>
        <dbReference type="EMBL" id="GEC98416.1"/>
    </source>
</evidence>
<feature type="compositionally biased region" description="Low complexity" evidence="3">
    <location>
        <begin position="567"/>
        <end position="596"/>
    </location>
</feature>
<dbReference type="GO" id="GO:0006537">
    <property type="term" value="P:glutamate biosynthetic process"/>
    <property type="evidence" value="ECO:0007669"/>
    <property type="project" value="InterPro"/>
</dbReference>
<dbReference type="AlphaFoldDB" id="A0A4Y4D1E4"/>
<organism evidence="5 6">
    <name type="scientific">Kocuria varians</name>
    <name type="common">Micrococcus varians</name>
    <dbReference type="NCBI Taxonomy" id="1272"/>
    <lineage>
        <taxon>Bacteria</taxon>
        <taxon>Bacillati</taxon>
        <taxon>Actinomycetota</taxon>
        <taxon>Actinomycetes</taxon>
        <taxon>Micrococcales</taxon>
        <taxon>Micrococcaceae</taxon>
        <taxon>Kocuria</taxon>
    </lineage>
</organism>
<dbReference type="InterPro" id="IPR013785">
    <property type="entry name" value="Aldolase_TIM"/>
</dbReference>
<dbReference type="InterPro" id="IPR024188">
    <property type="entry name" value="GltB"/>
</dbReference>
<gene>
    <name evidence="5" type="ORF">KVA01_05710</name>
</gene>
<dbReference type="PANTHER" id="PTHR43819:SF1">
    <property type="entry name" value="ARCHAEAL-TYPE GLUTAMATE SYNTHASE [NADPH]"/>
    <property type="match status" value="1"/>
</dbReference>
<dbReference type="PIRSF" id="PIRSF500060">
    <property type="entry name" value="UCP500060"/>
    <property type="match status" value="1"/>
</dbReference>
<proteinExistence type="inferred from homology"/>
<feature type="domain" description="Glutamate synthase" evidence="4">
    <location>
        <begin position="155"/>
        <end position="470"/>
    </location>
</feature>
<dbReference type="GO" id="GO:0015930">
    <property type="term" value="F:glutamate synthase activity"/>
    <property type="evidence" value="ECO:0007669"/>
    <property type="project" value="InterPro"/>
</dbReference>
<sequence>MVRSLIISGLAAATLFAVLAAVLGPWGWWILAAVLLALLLVGIADATQRRHSILRNFPVLGHMRFMLEKIRPEIQQYFIERNWDGRPFDRDQRSLVYSRAKGFKGDKAFGTELDVNAPGYEYFVQSIAPKAAPEDEHRVRLGGPDCTRPYDASLLNISSMSFGSLSKNAVLAMNKGAALGGFAQETGEGGLTKYHLAHDADIFWEFGSGYFGTRDADGNFDPEVFRKKATLPQVKAINIKLSQGAKPGLGGVLPGAKVTEEIAEARGVPVGQTCISPASHSAFTTPRELVRFIAELRELSDRKPIGFKLCVGSRVEVLAMCKAMIEEGVTPDFIIVDGSEGGTGAAPLEYQDHVGTPLVEGLILMHNALVGSGLRDRIKLGCAGKITSGHDIVRHIIQGADFCMSARAMMMAVGCIQAQACHTNKCPVGVTTQNPRLYKALDVADKGERVERYHRLTVQEAGQIISTMGCEHPEELTREMLRRKVTATQSISYESLYRWLQPGELFDGVEGGWGEDWRFADPDRFTAGHPGKYVFHDRSPLSPGGVVPEADRAPELVTAGRKAGNDAAAPGTRAGTAASAAGYDDAAQPAPAASGRPEGRPGTEAGAQHTTQDPAPESETDHVDPADGATGRDPGLA</sequence>
<accession>A0A4Y4D1E4</accession>
<dbReference type="Proteomes" id="UP000315730">
    <property type="component" value="Unassembled WGS sequence"/>
</dbReference>
<feature type="region of interest" description="Disordered" evidence="3">
    <location>
        <begin position="562"/>
        <end position="637"/>
    </location>
</feature>